<evidence type="ECO:0000313" key="2">
    <source>
        <dbReference type="EMBL" id="VDO15801.1"/>
    </source>
</evidence>
<feature type="region of interest" description="Disordered" evidence="1">
    <location>
        <begin position="49"/>
        <end position="76"/>
    </location>
</feature>
<sequence>MFTIRVLLKRISKRNGVVTFFETGLHERESVPISHSGVVPTMVRYPEGLQPHQEQSRPSRSKTLATSTKNQQQQGSCDLLSYTSGLNHNQSRFKSEPMLVGCDNLENELDNDIDDPTSALVSNSGRSDDFLGGNLGKKICITPPPTISGRTPENYAVSFPKPQASYV</sequence>
<dbReference type="STRING" id="102285.A0A0R3TZX3"/>
<name>A0A0R3TZX3_RODNA</name>
<dbReference type="AlphaFoldDB" id="A0A0R3TZX3"/>
<protein>
    <submittedName>
        <fullName evidence="2 4">Uncharacterized protein</fullName>
    </submittedName>
</protein>
<reference evidence="2 3" key="2">
    <citation type="submission" date="2018-11" db="EMBL/GenBank/DDBJ databases">
        <authorList>
            <consortium name="Pathogen Informatics"/>
        </authorList>
    </citation>
    <scope>NUCLEOTIDE SEQUENCE [LARGE SCALE GENOMIC DNA]</scope>
</reference>
<dbReference type="EMBL" id="UZAE01015367">
    <property type="protein sequence ID" value="VDO15801.1"/>
    <property type="molecule type" value="Genomic_DNA"/>
</dbReference>
<proteinExistence type="predicted"/>
<evidence type="ECO:0000313" key="4">
    <source>
        <dbReference type="WBParaSite" id="HNAJ_0001342201-mRNA-1"/>
    </source>
</evidence>
<dbReference type="Proteomes" id="UP000278807">
    <property type="component" value="Unassembled WGS sequence"/>
</dbReference>
<organism evidence="4">
    <name type="scientific">Rodentolepis nana</name>
    <name type="common">Dwarf tapeworm</name>
    <name type="synonym">Hymenolepis nana</name>
    <dbReference type="NCBI Taxonomy" id="102285"/>
    <lineage>
        <taxon>Eukaryota</taxon>
        <taxon>Metazoa</taxon>
        <taxon>Spiralia</taxon>
        <taxon>Lophotrochozoa</taxon>
        <taxon>Platyhelminthes</taxon>
        <taxon>Cestoda</taxon>
        <taxon>Eucestoda</taxon>
        <taxon>Cyclophyllidea</taxon>
        <taxon>Hymenolepididae</taxon>
        <taxon>Rodentolepis</taxon>
    </lineage>
</organism>
<evidence type="ECO:0000256" key="1">
    <source>
        <dbReference type="SAM" id="MobiDB-lite"/>
    </source>
</evidence>
<evidence type="ECO:0000313" key="3">
    <source>
        <dbReference type="Proteomes" id="UP000278807"/>
    </source>
</evidence>
<accession>A0A0R3TZX3</accession>
<keyword evidence="3" id="KW-1185">Reference proteome</keyword>
<feature type="compositionally biased region" description="Polar residues" evidence="1">
    <location>
        <begin position="52"/>
        <end position="76"/>
    </location>
</feature>
<gene>
    <name evidence="2" type="ORF">HNAJ_LOCUS13396</name>
</gene>
<reference evidence="4" key="1">
    <citation type="submission" date="2017-02" db="UniProtKB">
        <authorList>
            <consortium name="WormBaseParasite"/>
        </authorList>
    </citation>
    <scope>IDENTIFICATION</scope>
</reference>
<dbReference type="WBParaSite" id="HNAJ_0001342201-mRNA-1">
    <property type="protein sequence ID" value="HNAJ_0001342201-mRNA-1"/>
    <property type="gene ID" value="HNAJ_0001342201"/>
</dbReference>